<evidence type="ECO:0000256" key="1">
    <source>
        <dbReference type="SAM" id="Phobius"/>
    </source>
</evidence>
<keyword evidence="1" id="KW-1133">Transmembrane helix</keyword>
<protein>
    <submittedName>
        <fullName evidence="2">Uncharacterized protein</fullName>
    </submittedName>
</protein>
<keyword evidence="1" id="KW-0812">Transmembrane</keyword>
<accession>A0ABP7CV79</accession>
<organism evidence="2 3">
    <name type="scientific">Arthrobacter ginkgonis</name>
    <dbReference type="NCBI Taxonomy" id="1630594"/>
    <lineage>
        <taxon>Bacteria</taxon>
        <taxon>Bacillati</taxon>
        <taxon>Actinomycetota</taxon>
        <taxon>Actinomycetes</taxon>
        <taxon>Micrococcales</taxon>
        <taxon>Micrococcaceae</taxon>
        <taxon>Arthrobacter</taxon>
    </lineage>
</organism>
<reference evidence="3" key="1">
    <citation type="journal article" date="2019" name="Int. J. Syst. Evol. Microbiol.">
        <title>The Global Catalogue of Microorganisms (GCM) 10K type strain sequencing project: providing services to taxonomists for standard genome sequencing and annotation.</title>
        <authorList>
            <consortium name="The Broad Institute Genomics Platform"/>
            <consortium name="The Broad Institute Genome Sequencing Center for Infectious Disease"/>
            <person name="Wu L."/>
            <person name="Ma J."/>
        </authorList>
    </citation>
    <scope>NUCLEOTIDE SEQUENCE [LARGE SCALE GENOMIC DNA]</scope>
    <source>
        <strain evidence="3">JCM 30742</strain>
    </source>
</reference>
<dbReference type="Proteomes" id="UP001500752">
    <property type="component" value="Unassembled WGS sequence"/>
</dbReference>
<keyword evidence="1" id="KW-0472">Membrane</keyword>
<feature type="transmembrane region" description="Helical" evidence="1">
    <location>
        <begin position="171"/>
        <end position="191"/>
    </location>
</feature>
<dbReference type="EMBL" id="BAABEO010000025">
    <property type="protein sequence ID" value="GAA3696946.1"/>
    <property type="molecule type" value="Genomic_DNA"/>
</dbReference>
<evidence type="ECO:0000313" key="2">
    <source>
        <dbReference type="EMBL" id="GAA3696946.1"/>
    </source>
</evidence>
<feature type="transmembrane region" description="Helical" evidence="1">
    <location>
        <begin position="29"/>
        <end position="49"/>
    </location>
</feature>
<evidence type="ECO:0000313" key="3">
    <source>
        <dbReference type="Proteomes" id="UP001500752"/>
    </source>
</evidence>
<gene>
    <name evidence="2" type="ORF">GCM10023081_37390</name>
</gene>
<keyword evidence="3" id="KW-1185">Reference proteome</keyword>
<dbReference type="RefSeq" id="WP_345153219.1">
    <property type="nucleotide sequence ID" value="NZ_BAABEO010000025.1"/>
</dbReference>
<sequence length="443" mass="47116">MSGTWALVLPDANEWRALPRRTPAWRQMLVAWLIGAVTTGAAFVGDRAWETLDDDAWEGQFRLIDMLGLSGLYLAVAFTFGGWLLRRVAAVAAPLVLGYAAVPHTLDGYASAPVWWIGAAAAALWALLQAVVSVRQVRAVRALAGRSGTGRTTNLGAATLSAVSGAVRRSVYWALGLSAAAVVGWIAAYAVLATELGRTYEELGDSSCSDVLAAAAMAASILALSQWLHCGWRAVARAAVGDVIWQVPSGGGPVSDLLSPLEGEAGMLPFKQARTTTGCSCVEEFLRSDPDEDEEFLEHDGVPAAQYCAAHGIDQISSLTAEQFSSRAATPWFWDANSPEPVPAQPDADRSVLVGFAGHAFTGLPARFKSGLVEVDRGRGFLAEEREAGDEGLDEDRPQRPLGGVIDFIDLRPAGLAGHAIRYRHGRAWFDAGNRPNASDHSL</sequence>
<feature type="transmembrane region" description="Helical" evidence="1">
    <location>
        <begin position="112"/>
        <end position="132"/>
    </location>
</feature>
<name>A0ABP7CV79_9MICC</name>
<comment type="caution">
    <text evidence="2">The sequence shown here is derived from an EMBL/GenBank/DDBJ whole genome shotgun (WGS) entry which is preliminary data.</text>
</comment>
<proteinExistence type="predicted"/>
<feature type="transmembrane region" description="Helical" evidence="1">
    <location>
        <begin position="61"/>
        <end position="81"/>
    </location>
</feature>